<feature type="modified residue" description="Pyruvic acid (Ser)" evidence="9">
    <location>
        <position position="25"/>
    </location>
</feature>
<dbReference type="SUPFAM" id="SSF50692">
    <property type="entry name" value="ADC-like"/>
    <property type="match status" value="1"/>
</dbReference>
<dbReference type="CDD" id="cd06919">
    <property type="entry name" value="Asp_decarbox"/>
    <property type="match status" value="1"/>
</dbReference>
<comment type="catalytic activity">
    <reaction evidence="9">
        <text>L-aspartate + H(+) = beta-alanine + CO2</text>
        <dbReference type="Rhea" id="RHEA:19497"/>
        <dbReference type="ChEBI" id="CHEBI:15378"/>
        <dbReference type="ChEBI" id="CHEBI:16526"/>
        <dbReference type="ChEBI" id="CHEBI:29991"/>
        <dbReference type="ChEBI" id="CHEBI:57966"/>
        <dbReference type="EC" id="4.1.1.11"/>
    </reaction>
</comment>
<dbReference type="PANTHER" id="PTHR21012:SF0">
    <property type="entry name" value="ASPARTATE 1-DECARBOXYLASE"/>
    <property type="match status" value="1"/>
</dbReference>
<keyword evidence="6 9" id="KW-0456">Lyase</keyword>
<dbReference type="Proteomes" id="UP001500416">
    <property type="component" value="Unassembled WGS sequence"/>
</dbReference>
<dbReference type="EC" id="4.1.1.11" evidence="9"/>
<comment type="cofactor">
    <cofactor evidence="9">
        <name>pyruvate</name>
        <dbReference type="ChEBI" id="CHEBI:15361"/>
    </cofactor>
    <text evidence="9">Binds 1 pyruvoyl group covalently per subunit.</text>
</comment>
<evidence type="ECO:0000256" key="3">
    <source>
        <dbReference type="ARBA" id="ARBA00022793"/>
    </source>
</evidence>
<proteinExistence type="inferred from homology"/>
<evidence type="ECO:0000313" key="11">
    <source>
        <dbReference type="Proteomes" id="UP001500416"/>
    </source>
</evidence>
<sequence length="184" mass="18359">MLRTMLKSKIHRATVTQADLHYVGSVTVDLDLMEAADLLPGEMVAIVDVTNGARLETYVIPGERGTGVIGINGAAAHLVKPGDLVILIAYGQMDDAEARAYQPKVVFVDADNKVVDLGADPAHAPEGSGLVSGAVLAGAAGAVVAGAAVAGASAAGASAAGASVESVSETEDATALDALIQAEN</sequence>
<keyword evidence="3 9" id="KW-0210">Decarboxylase</keyword>
<feature type="chain" id="PRO_5044924187" description="Aspartate 1-decarboxylase alpha chain" evidence="9">
    <location>
        <begin position="25"/>
        <end position="184"/>
    </location>
</feature>
<feature type="binding site" evidence="9">
    <location>
        <begin position="73"/>
        <end position="75"/>
    </location>
    <ligand>
        <name>substrate</name>
    </ligand>
</feature>
<comment type="subunit">
    <text evidence="9">Heterooctamer of four alpha and four beta subunits.</text>
</comment>
<comment type="PTM">
    <text evidence="9">Is synthesized initially as an inactive proenzyme, which is activated by self-cleavage at a specific serine bond to produce a beta-subunit with a hydroxyl group at its C-terminus and an alpha-subunit with a pyruvoyl group at its N-terminus.</text>
</comment>
<keyword evidence="2 9" id="KW-0566">Pantothenate biosynthesis</keyword>
<dbReference type="EMBL" id="BAAABU010000009">
    <property type="protein sequence ID" value="GAA0238572.1"/>
    <property type="molecule type" value="Genomic_DNA"/>
</dbReference>
<feature type="binding site" evidence="9">
    <location>
        <position position="57"/>
    </location>
    <ligand>
        <name>substrate</name>
    </ligand>
</feature>
<evidence type="ECO:0000256" key="7">
    <source>
        <dbReference type="ARBA" id="ARBA00023270"/>
    </source>
</evidence>
<evidence type="ECO:0000256" key="6">
    <source>
        <dbReference type="ARBA" id="ARBA00023239"/>
    </source>
</evidence>
<comment type="pathway">
    <text evidence="9">Cofactor biosynthesis; (R)-pantothenate biosynthesis; beta-alanine from L-aspartate: step 1/1.</text>
</comment>
<comment type="similarity">
    <text evidence="9">Belongs to the PanD family.</text>
</comment>
<gene>
    <name evidence="9" type="primary">panD</name>
    <name evidence="10" type="ORF">GCM10010492_42160</name>
</gene>
<dbReference type="Gene3D" id="2.40.40.20">
    <property type="match status" value="1"/>
</dbReference>
<evidence type="ECO:0000256" key="9">
    <source>
        <dbReference type="HAMAP-Rule" id="MF_00446"/>
    </source>
</evidence>
<comment type="caution">
    <text evidence="10">The sequence shown here is derived from an EMBL/GenBank/DDBJ whole genome shotgun (WGS) entry which is preliminary data.</text>
</comment>
<keyword evidence="1 9" id="KW-0963">Cytoplasm</keyword>
<dbReference type="RefSeq" id="WP_343935551.1">
    <property type="nucleotide sequence ID" value="NZ_BAAABU010000009.1"/>
</dbReference>
<dbReference type="InterPro" id="IPR003190">
    <property type="entry name" value="Asp_decarbox"/>
</dbReference>
<organism evidence="10 11">
    <name type="scientific">Saccharothrix mutabilis subsp. mutabilis</name>
    <dbReference type="NCBI Taxonomy" id="66855"/>
    <lineage>
        <taxon>Bacteria</taxon>
        <taxon>Bacillati</taxon>
        <taxon>Actinomycetota</taxon>
        <taxon>Actinomycetes</taxon>
        <taxon>Pseudonocardiales</taxon>
        <taxon>Pseudonocardiaceae</taxon>
        <taxon>Saccharothrix</taxon>
    </lineage>
</organism>
<dbReference type="InterPro" id="IPR009010">
    <property type="entry name" value="Asp_de-COase-like_dom_sf"/>
</dbReference>
<keyword evidence="5 9" id="KW-0865">Zymogen</keyword>
<keyword evidence="11" id="KW-1185">Reference proteome</keyword>
<feature type="chain" id="PRO_5044924188" description="Aspartate 1-decarboxylase beta chain" evidence="9">
    <location>
        <begin position="1"/>
        <end position="24"/>
    </location>
</feature>
<protein>
    <recommendedName>
        <fullName evidence="9">Aspartate 1-decarboxylase</fullName>
        <ecNumber evidence="9">4.1.1.11</ecNumber>
    </recommendedName>
    <alternativeName>
        <fullName evidence="9">Aspartate alpha-decarboxylase</fullName>
    </alternativeName>
    <component>
        <recommendedName>
            <fullName evidence="9">Aspartate 1-decarboxylase beta chain</fullName>
        </recommendedName>
    </component>
    <component>
        <recommendedName>
            <fullName evidence="9">Aspartate 1-decarboxylase alpha chain</fullName>
        </recommendedName>
    </component>
</protein>
<evidence type="ECO:0000256" key="5">
    <source>
        <dbReference type="ARBA" id="ARBA00023145"/>
    </source>
</evidence>
<comment type="subcellular location">
    <subcellularLocation>
        <location evidence="9">Cytoplasm</location>
    </subcellularLocation>
</comment>
<name>A0ABP3DPK1_9PSEU</name>
<dbReference type="Pfam" id="PF02261">
    <property type="entry name" value="Asp_decarbox"/>
    <property type="match status" value="1"/>
</dbReference>
<keyword evidence="4 9" id="KW-0068">Autocatalytic cleavage</keyword>
<evidence type="ECO:0000313" key="10">
    <source>
        <dbReference type="EMBL" id="GAA0238572.1"/>
    </source>
</evidence>
<keyword evidence="7 9" id="KW-0704">Schiff base</keyword>
<evidence type="ECO:0000256" key="2">
    <source>
        <dbReference type="ARBA" id="ARBA00022655"/>
    </source>
</evidence>
<feature type="active site" description="Schiff-base intermediate with substrate; via pyruvic acid" evidence="9">
    <location>
        <position position="25"/>
    </location>
</feature>
<dbReference type="HAMAP" id="MF_00446">
    <property type="entry name" value="PanD"/>
    <property type="match status" value="1"/>
</dbReference>
<reference evidence="11" key="1">
    <citation type="journal article" date="2019" name="Int. J. Syst. Evol. Microbiol.">
        <title>The Global Catalogue of Microorganisms (GCM) 10K type strain sequencing project: providing services to taxonomists for standard genome sequencing and annotation.</title>
        <authorList>
            <consortium name="The Broad Institute Genomics Platform"/>
            <consortium name="The Broad Institute Genome Sequencing Center for Infectious Disease"/>
            <person name="Wu L."/>
            <person name="Ma J."/>
        </authorList>
    </citation>
    <scope>NUCLEOTIDE SEQUENCE [LARGE SCALE GENOMIC DNA]</scope>
    <source>
        <strain evidence="11">JCM 3380</strain>
    </source>
</reference>
<accession>A0ABP3DPK1</accession>
<evidence type="ECO:0000256" key="1">
    <source>
        <dbReference type="ARBA" id="ARBA00022490"/>
    </source>
</evidence>
<keyword evidence="8 9" id="KW-0670">Pyruvate</keyword>
<evidence type="ECO:0000256" key="8">
    <source>
        <dbReference type="ARBA" id="ARBA00023317"/>
    </source>
</evidence>
<evidence type="ECO:0000256" key="4">
    <source>
        <dbReference type="ARBA" id="ARBA00022813"/>
    </source>
</evidence>
<feature type="active site" description="Proton donor" evidence="9">
    <location>
        <position position="58"/>
    </location>
</feature>
<dbReference type="PANTHER" id="PTHR21012">
    <property type="entry name" value="ASPARTATE 1-DECARBOXYLASE"/>
    <property type="match status" value="1"/>
</dbReference>
<dbReference type="NCBIfam" id="TIGR00223">
    <property type="entry name" value="panD"/>
    <property type="match status" value="1"/>
</dbReference>
<comment type="function">
    <text evidence="9">Catalyzes the pyruvoyl-dependent decarboxylation of aspartate to produce beta-alanine.</text>
</comment>